<evidence type="ECO:0000313" key="2">
    <source>
        <dbReference type="EMBL" id="GGH30705.1"/>
    </source>
</evidence>
<dbReference type="RefSeq" id="WP_188541049.1">
    <property type="nucleotide sequence ID" value="NZ_BMFT01000002.1"/>
</dbReference>
<dbReference type="Proteomes" id="UP000659344">
    <property type="component" value="Unassembled WGS sequence"/>
</dbReference>
<dbReference type="SUPFAM" id="SSF55729">
    <property type="entry name" value="Acyl-CoA N-acyltransferases (Nat)"/>
    <property type="match status" value="1"/>
</dbReference>
<gene>
    <name evidence="2" type="ORF">GCM10008013_33950</name>
</gene>
<evidence type="ECO:0000259" key="1">
    <source>
        <dbReference type="PROSITE" id="PS51186"/>
    </source>
</evidence>
<evidence type="ECO:0000313" key="3">
    <source>
        <dbReference type="Proteomes" id="UP000659344"/>
    </source>
</evidence>
<protein>
    <submittedName>
        <fullName evidence="2">N-acetyltransferase</fullName>
    </submittedName>
</protein>
<dbReference type="Gene3D" id="3.40.630.30">
    <property type="match status" value="1"/>
</dbReference>
<dbReference type="Pfam" id="PF00583">
    <property type="entry name" value="Acetyltransf_1"/>
    <property type="match status" value="1"/>
</dbReference>
<sequence length="160" mass="17692">MSDMLVKLYELNESESIEDFKRRTGVTIRRALVPEKHVVTGWVSEHYGRPWVSECEVAFSRSPVNCLIAIEDNKMLGFACYDVTMKGFFGPTGIGEKEQGRGIGTMLCLYAMQLMRADGYGYAIIGGAGPTEFYAKALGATIIEGSVPGIYNGMLNKEWD</sequence>
<organism evidence="2 3">
    <name type="scientific">Paenibacillus segetis</name>
    <dbReference type="NCBI Taxonomy" id="1325360"/>
    <lineage>
        <taxon>Bacteria</taxon>
        <taxon>Bacillati</taxon>
        <taxon>Bacillota</taxon>
        <taxon>Bacilli</taxon>
        <taxon>Bacillales</taxon>
        <taxon>Paenibacillaceae</taxon>
        <taxon>Paenibacillus</taxon>
    </lineage>
</organism>
<accession>A0ABQ1YN16</accession>
<dbReference type="CDD" id="cd04301">
    <property type="entry name" value="NAT_SF"/>
    <property type="match status" value="1"/>
</dbReference>
<feature type="domain" description="N-acetyltransferase" evidence="1">
    <location>
        <begin position="26"/>
        <end position="160"/>
    </location>
</feature>
<dbReference type="PROSITE" id="PS51186">
    <property type="entry name" value="GNAT"/>
    <property type="match status" value="1"/>
</dbReference>
<proteinExistence type="predicted"/>
<keyword evidence="3" id="KW-1185">Reference proteome</keyword>
<comment type="caution">
    <text evidence="2">The sequence shown here is derived from an EMBL/GenBank/DDBJ whole genome shotgun (WGS) entry which is preliminary data.</text>
</comment>
<name>A0ABQ1YN16_9BACL</name>
<dbReference type="EMBL" id="BMFT01000002">
    <property type="protein sequence ID" value="GGH30705.1"/>
    <property type="molecule type" value="Genomic_DNA"/>
</dbReference>
<dbReference type="InterPro" id="IPR016181">
    <property type="entry name" value="Acyl_CoA_acyltransferase"/>
</dbReference>
<dbReference type="InterPro" id="IPR000182">
    <property type="entry name" value="GNAT_dom"/>
</dbReference>
<reference evidence="3" key="1">
    <citation type="journal article" date="2019" name="Int. J. Syst. Evol. Microbiol.">
        <title>The Global Catalogue of Microorganisms (GCM) 10K type strain sequencing project: providing services to taxonomists for standard genome sequencing and annotation.</title>
        <authorList>
            <consortium name="The Broad Institute Genomics Platform"/>
            <consortium name="The Broad Institute Genome Sequencing Center for Infectious Disease"/>
            <person name="Wu L."/>
            <person name="Ma J."/>
        </authorList>
    </citation>
    <scope>NUCLEOTIDE SEQUENCE [LARGE SCALE GENOMIC DNA]</scope>
    <source>
        <strain evidence="3">CGMCC 1.12769</strain>
    </source>
</reference>